<dbReference type="STRING" id="395961.Cyan7425_1984"/>
<gene>
    <name evidence="1" type="ordered locus">Cyan7425_1984</name>
</gene>
<evidence type="ECO:0000313" key="1">
    <source>
        <dbReference type="EMBL" id="ACL44349.1"/>
    </source>
</evidence>
<dbReference type="InterPro" id="IPR046560">
    <property type="entry name" value="DUF6714"/>
</dbReference>
<reference evidence="1" key="1">
    <citation type="submission" date="2009-01" db="EMBL/GenBank/DDBJ databases">
        <title>Complete sequence of chromosome Cyanothece sp. PCC 7425.</title>
        <authorList>
            <consortium name="US DOE Joint Genome Institute"/>
            <person name="Lucas S."/>
            <person name="Copeland A."/>
            <person name="Lapidus A."/>
            <person name="Glavina del Rio T."/>
            <person name="Dalin E."/>
            <person name="Tice H."/>
            <person name="Bruce D."/>
            <person name="Goodwin L."/>
            <person name="Pitluck S."/>
            <person name="Sims D."/>
            <person name="Meineke L."/>
            <person name="Brettin T."/>
            <person name="Detter J.C."/>
            <person name="Han C."/>
            <person name="Larimer F."/>
            <person name="Land M."/>
            <person name="Hauser L."/>
            <person name="Kyrpides N."/>
            <person name="Ovchinnikova G."/>
            <person name="Liberton M."/>
            <person name="Stoeckel J."/>
            <person name="Banerjee A."/>
            <person name="Singh A."/>
            <person name="Page L."/>
            <person name="Sato H."/>
            <person name="Zhao L."/>
            <person name="Sherman L."/>
            <person name="Pakrasi H."/>
            <person name="Richardson P."/>
        </authorList>
    </citation>
    <scope>NUCLEOTIDE SEQUENCE</scope>
    <source>
        <strain evidence="1">PCC 7425</strain>
    </source>
</reference>
<sequence>MDWPQEAKRVFNLPKPAHFTDYHHCCECAEHDQTLSRYDVDSIGLEQLGNPGWDPLCFCSPEGLKYYLPAMMRLTLETIATDFYLDQMVFHLIYDGPNNRLVQACTPAQRQFVVNFLSYLIDNYPAQIEASLLYSNDIFIACDIWSNVQE</sequence>
<dbReference type="OrthoDB" id="9157609at2"/>
<dbReference type="KEGG" id="cyn:Cyan7425_1984"/>
<dbReference type="eggNOG" id="ENOG503361I">
    <property type="taxonomic scope" value="Bacteria"/>
</dbReference>
<dbReference type="Pfam" id="PF20461">
    <property type="entry name" value="DUF6714"/>
    <property type="match status" value="1"/>
</dbReference>
<protein>
    <submittedName>
        <fullName evidence="1">Uncharacterized protein</fullName>
    </submittedName>
</protein>
<dbReference type="EMBL" id="CP001344">
    <property type="protein sequence ID" value="ACL44349.1"/>
    <property type="molecule type" value="Genomic_DNA"/>
</dbReference>
<dbReference type="HOGENOM" id="CLU_1712354_0_0_3"/>
<name>B8HTC3_CYAP4</name>
<dbReference type="AlphaFoldDB" id="B8HTC3"/>
<organism evidence="1">
    <name type="scientific">Cyanothece sp. (strain PCC 7425 / ATCC 29141)</name>
    <dbReference type="NCBI Taxonomy" id="395961"/>
    <lineage>
        <taxon>Bacteria</taxon>
        <taxon>Bacillati</taxon>
        <taxon>Cyanobacteriota</taxon>
        <taxon>Cyanophyceae</taxon>
        <taxon>Gomontiellales</taxon>
        <taxon>Cyanothecaceae</taxon>
        <taxon>Cyanothece</taxon>
    </lineage>
</organism>
<accession>B8HTC3</accession>
<proteinExistence type="predicted"/>